<evidence type="ECO:0000256" key="10">
    <source>
        <dbReference type="ARBA" id="ARBA00030399"/>
    </source>
</evidence>
<dbReference type="InterPro" id="IPR006027">
    <property type="entry name" value="NusB_RsmB_TIM44"/>
</dbReference>
<evidence type="ECO:0000256" key="11">
    <source>
        <dbReference type="ARBA" id="ARBA00031088"/>
    </source>
</evidence>
<keyword evidence="5" id="KW-0698">rRNA processing</keyword>
<keyword evidence="8 13" id="KW-0949">S-adenosyl-L-methionine</keyword>
<feature type="active site" description="Nucleophile" evidence="13">
    <location>
        <position position="389"/>
    </location>
</feature>
<comment type="caution">
    <text evidence="15">The sequence shown here is derived from an EMBL/GenBank/DDBJ whole genome shotgun (WGS) entry which is preliminary data.</text>
</comment>
<evidence type="ECO:0000259" key="14">
    <source>
        <dbReference type="PROSITE" id="PS51686"/>
    </source>
</evidence>
<evidence type="ECO:0000256" key="6">
    <source>
        <dbReference type="ARBA" id="ARBA00022603"/>
    </source>
</evidence>
<dbReference type="FunFam" id="3.40.50.150:FF:000022">
    <property type="entry name" value="Ribosomal RNA small subunit methyltransferase B"/>
    <property type="match status" value="1"/>
</dbReference>
<evidence type="ECO:0000256" key="1">
    <source>
        <dbReference type="ARBA" id="ARBA00002724"/>
    </source>
</evidence>
<dbReference type="InterPro" id="IPR035926">
    <property type="entry name" value="NusB-like_sf"/>
</dbReference>
<dbReference type="NCBIfam" id="TIGR00563">
    <property type="entry name" value="rsmB"/>
    <property type="match status" value="1"/>
</dbReference>
<evidence type="ECO:0000256" key="13">
    <source>
        <dbReference type="PROSITE-ProRule" id="PRU01023"/>
    </source>
</evidence>
<dbReference type="InterPro" id="IPR001678">
    <property type="entry name" value="MeTrfase_RsmB-F_NOP2_dom"/>
</dbReference>
<dbReference type="InterPro" id="IPR004573">
    <property type="entry name" value="rRNA_ssu_MeTfrase_B"/>
</dbReference>
<evidence type="ECO:0000256" key="2">
    <source>
        <dbReference type="ARBA" id="ARBA00004496"/>
    </source>
</evidence>
<dbReference type="CDD" id="cd02440">
    <property type="entry name" value="AdoMet_MTases"/>
    <property type="match status" value="1"/>
</dbReference>
<keyword evidence="7 13" id="KW-0808">Transferase</keyword>
<feature type="binding site" evidence="13">
    <location>
        <position position="336"/>
    </location>
    <ligand>
        <name>S-adenosyl-L-methionine</name>
        <dbReference type="ChEBI" id="CHEBI:59789"/>
    </ligand>
</feature>
<dbReference type="EMBL" id="WJQS01000004">
    <property type="protein sequence ID" value="MRI85359.1"/>
    <property type="molecule type" value="Genomic_DNA"/>
</dbReference>
<evidence type="ECO:0000256" key="9">
    <source>
        <dbReference type="ARBA" id="ARBA00022884"/>
    </source>
</evidence>
<accession>A0A6I2GJ99</accession>
<keyword evidence="9 13" id="KW-0694">RNA-binding</keyword>
<comment type="subcellular location">
    <subcellularLocation>
        <location evidence="2">Cytoplasm</location>
    </subcellularLocation>
</comment>
<evidence type="ECO:0000256" key="3">
    <source>
        <dbReference type="ARBA" id="ARBA00012140"/>
    </source>
</evidence>
<dbReference type="InterPro" id="IPR049560">
    <property type="entry name" value="MeTrfase_RsmB-F_NOP2_cat"/>
</dbReference>
<dbReference type="PROSITE" id="PS51686">
    <property type="entry name" value="SAM_MT_RSMB_NOP"/>
    <property type="match status" value="1"/>
</dbReference>
<dbReference type="InterPro" id="IPR029063">
    <property type="entry name" value="SAM-dependent_MTases_sf"/>
</dbReference>
<evidence type="ECO:0000313" key="15">
    <source>
        <dbReference type="EMBL" id="MRI85359.1"/>
    </source>
</evidence>
<dbReference type="GO" id="GO:0005737">
    <property type="term" value="C:cytoplasm"/>
    <property type="evidence" value="ECO:0007669"/>
    <property type="project" value="UniProtKB-SubCell"/>
</dbReference>
<dbReference type="InterPro" id="IPR054728">
    <property type="entry name" value="RsmB-like_ferredoxin"/>
</dbReference>
<dbReference type="Gene3D" id="3.30.70.1170">
    <property type="entry name" value="Sun protein, domain 3"/>
    <property type="match status" value="1"/>
</dbReference>
<organism evidence="15 16">
    <name type="scientific">Fundicoccus ignavus</name>
    <dbReference type="NCBI Taxonomy" id="2664442"/>
    <lineage>
        <taxon>Bacteria</taxon>
        <taxon>Bacillati</taxon>
        <taxon>Bacillota</taxon>
        <taxon>Bacilli</taxon>
        <taxon>Lactobacillales</taxon>
        <taxon>Aerococcaceae</taxon>
        <taxon>Fundicoccus</taxon>
    </lineage>
</organism>
<evidence type="ECO:0000256" key="4">
    <source>
        <dbReference type="ARBA" id="ARBA00022490"/>
    </source>
</evidence>
<dbReference type="Pfam" id="PF22458">
    <property type="entry name" value="RsmF-B_ferredox"/>
    <property type="match status" value="1"/>
</dbReference>
<dbReference type="SUPFAM" id="SSF48013">
    <property type="entry name" value="NusB-like"/>
    <property type="match status" value="1"/>
</dbReference>
<evidence type="ECO:0000256" key="7">
    <source>
        <dbReference type="ARBA" id="ARBA00022679"/>
    </source>
</evidence>
<keyword evidence="4" id="KW-0963">Cytoplasm</keyword>
<evidence type="ECO:0000256" key="12">
    <source>
        <dbReference type="ARBA" id="ARBA00047283"/>
    </source>
</evidence>
<feature type="binding site" evidence="13">
    <location>
        <begin position="267"/>
        <end position="273"/>
    </location>
    <ligand>
        <name>S-adenosyl-L-methionine</name>
        <dbReference type="ChEBI" id="CHEBI:59789"/>
    </ligand>
</feature>
<dbReference type="GO" id="GO:0003723">
    <property type="term" value="F:RNA binding"/>
    <property type="evidence" value="ECO:0007669"/>
    <property type="project" value="UniProtKB-UniRule"/>
</dbReference>
<keyword evidence="6 13" id="KW-0489">Methyltransferase</keyword>
<dbReference type="GO" id="GO:0006355">
    <property type="term" value="P:regulation of DNA-templated transcription"/>
    <property type="evidence" value="ECO:0007669"/>
    <property type="project" value="InterPro"/>
</dbReference>
<dbReference type="RefSeq" id="WP_153863439.1">
    <property type="nucleotide sequence ID" value="NZ_WJQS01000004.1"/>
</dbReference>
<dbReference type="FunFam" id="1.10.940.10:FF:000006">
    <property type="entry name" value="16S rRNA (Cytosine(967)-C(5))-methyltransferase RsmB"/>
    <property type="match status" value="1"/>
</dbReference>
<dbReference type="PRINTS" id="PR02008">
    <property type="entry name" value="RCMTFAMILY"/>
</dbReference>
<proteinExistence type="inferred from homology"/>
<evidence type="ECO:0000313" key="16">
    <source>
        <dbReference type="Proteomes" id="UP000430975"/>
    </source>
</evidence>
<dbReference type="InterPro" id="IPR023267">
    <property type="entry name" value="RCMT"/>
</dbReference>
<dbReference type="Gene3D" id="3.40.50.150">
    <property type="entry name" value="Vaccinia Virus protein VP39"/>
    <property type="match status" value="1"/>
</dbReference>
<keyword evidence="16" id="KW-1185">Reference proteome</keyword>
<dbReference type="EC" id="2.1.1.176" evidence="3"/>
<feature type="binding site" evidence="13">
    <location>
        <position position="318"/>
    </location>
    <ligand>
        <name>S-adenosyl-L-methionine</name>
        <dbReference type="ChEBI" id="CHEBI:59789"/>
    </ligand>
</feature>
<reference evidence="15 16" key="1">
    <citation type="submission" date="2019-11" db="EMBL/GenBank/DDBJ databases">
        <title>Characterisation of Fundicoccus ignavus gen. nov. sp. nov., a novel genus of the family Aerococcaceae isolated from bulk tank milk.</title>
        <authorList>
            <person name="Siebert A."/>
            <person name="Huptas C."/>
            <person name="Wenning M."/>
            <person name="Scherer S."/>
            <person name="Doll E.V."/>
        </authorList>
    </citation>
    <scope>NUCLEOTIDE SEQUENCE [LARGE SCALE GENOMIC DNA]</scope>
    <source>
        <strain evidence="15 16">WS4759</strain>
    </source>
</reference>
<dbReference type="Proteomes" id="UP000430975">
    <property type="component" value="Unassembled WGS sequence"/>
</dbReference>
<feature type="binding site" evidence="13">
    <location>
        <position position="290"/>
    </location>
    <ligand>
        <name>S-adenosyl-L-methionine</name>
        <dbReference type="ChEBI" id="CHEBI:59789"/>
    </ligand>
</feature>
<dbReference type="Pfam" id="PF01189">
    <property type="entry name" value="Methyltr_RsmB-F"/>
    <property type="match status" value="1"/>
</dbReference>
<feature type="domain" description="SAM-dependent MTase RsmB/NOP-type" evidence="14">
    <location>
        <begin position="178"/>
        <end position="452"/>
    </location>
</feature>
<comment type="catalytic activity">
    <reaction evidence="12">
        <text>cytidine(967) in 16S rRNA + S-adenosyl-L-methionine = 5-methylcytidine(967) in 16S rRNA + S-adenosyl-L-homocysteine + H(+)</text>
        <dbReference type="Rhea" id="RHEA:42748"/>
        <dbReference type="Rhea" id="RHEA-COMP:10219"/>
        <dbReference type="Rhea" id="RHEA-COMP:10220"/>
        <dbReference type="ChEBI" id="CHEBI:15378"/>
        <dbReference type="ChEBI" id="CHEBI:57856"/>
        <dbReference type="ChEBI" id="CHEBI:59789"/>
        <dbReference type="ChEBI" id="CHEBI:74483"/>
        <dbReference type="ChEBI" id="CHEBI:82748"/>
        <dbReference type="EC" id="2.1.1.176"/>
    </reaction>
</comment>
<dbReference type="Pfam" id="PF01029">
    <property type="entry name" value="NusB"/>
    <property type="match status" value="1"/>
</dbReference>
<dbReference type="SUPFAM" id="SSF53335">
    <property type="entry name" value="S-adenosyl-L-methionine-dependent methyltransferases"/>
    <property type="match status" value="1"/>
</dbReference>
<comment type="function">
    <text evidence="1">Specifically methylates the cytosine at position 967 (m5C967) of 16S rRNA.</text>
</comment>
<gene>
    <name evidence="15" type="primary">rsmB</name>
    <name evidence="15" type="ORF">GIY09_05640</name>
</gene>
<sequence length="453" mass="51486">MKTKQKSEKKFKDNLRWQALKILDQIEHQHQYSNVVLDRFLTETDLSDKDQRLLVKIVYGVIQRRYTLDYYLAPLLKGKKVEDWVGSLLRLSVYQIVYLDRIPSHAVVNEAVSIAKVNGHQGLGNFVNGVLRHFLRNERPSFEKIQNPVKRLSIQYSVEEWIVEKLLAGKTLDEVENILVSLIEEPFVSARINRPTEERHNILEELTAEGFSVEASPLSPYGIRCMKGNLIHSTAFSKGILTIQDESSMLVAPLGGIQGNEQILDACSAPGGKATHIASFVKDGHLTALDISEGKLKKVAEHMERMDLADKVSLFVSDATKFYPKNDVLYDIIYLDAPCSGLGLMRRKPEIKYLKTQDDVIGLAQIQLQLLEHMSQLLKDGGTLVYSTCTITEEENESVLERFTEIHPEFSIEPIQEVDNIPSNLINEKGQVRVWPNQYHTDGFFIARLKKNN</sequence>
<dbReference type="GO" id="GO:0008649">
    <property type="term" value="F:rRNA methyltransferase activity"/>
    <property type="evidence" value="ECO:0007669"/>
    <property type="project" value="InterPro"/>
</dbReference>
<evidence type="ECO:0000256" key="8">
    <source>
        <dbReference type="ARBA" id="ARBA00022691"/>
    </source>
</evidence>
<dbReference type="Gene3D" id="1.10.940.10">
    <property type="entry name" value="NusB-like"/>
    <property type="match status" value="1"/>
</dbReference>
<name>A0A6I2GJ99_9LACT</name>
<dbReference type="PANTHER" id="PTHR22807">
    <property type="entry name" value="NOP2 YEAST -RELATED NOL1/NOP2/FMU SUN DOMAIN-CONTAINING"/>
    <property type="match status" value="1"/>
</dbReference>
<comment type="similarity">
    <text evidence="13">Belongs to the class I-like SAM-binding methyltransferase superfamily. RsmB/NOP family.</text>
</comment>
<evidence type="ECO:0000256" key="5">
    <source>
        <dbReference type="ARBA" id="ARBA00022552"/>
    </source>
</evidence>
<dbReference type="NCBIfam" id="NF011494">
    <property type="entry name" value="PRK14902.1"/>
    <property type="match status" value="1"/>
</dbReference>
<dbReference type="AlphaFoldDB" id="A0A6I2GJ99"/>
<protein>
    <recommendedName>
        <fullName evidence="3">16S rRNA (cytosine(967)-C(5))-methyltransferase</fullName>
        <ecNumber evidence="3">2.1.1.176</ecNumber>
    </recommendedName>
    <alternativeName>
        <fullName evidence="10">16S rRNA m5C967 methyltransferase</fullName>
    </alternativeName>
    <alternativeName>
        <fullName evidence="11">rRNA (cytosine-C(5)-)-methyltransferase RsmB</fullName>
    </alternativeName>
</protein>
<dbReference type="PANTHER" id="PTHR22807:SF53">
    <property type="entry name" value="RIBOSOMAL RNA SMALL SUBUNIT METHYLTRANSFERASE B-RELATED"/>
    <property type="match status" value="1"/>
</dbReference>